<organism evidence="1 2">
    <name type="scientific">Pholiota conissans</name>
    <dbReference type="NCBI Taxonomy" id="109636"/>
    <lineage>
        <taxon>Eukaryota</taxon>
        <taxon>Fungi</taxon>
        <taxon>Dikarya</taxon>
        <taxon>Basidiomycota</taxon>
        <taxon>Agaricomycotina</taxon>
        <taxon>Agaricomycetes</taxon>
        <taxon>Agaricomycetidae</taxon>
        <taxon>Agaricales</taxon>
        <taxon>Agaricineae</taxon>
        <taxon>Strophariaceae</taxon>
        <taxon>Pholiota</taxon>
    </lineage>
</organism>
<sequence length="88" mass="10001">MRPSRRHFAVCLAPGPGTRLCSFMCMLPLPRVKIRRNALASVYNHSLFTTCTQAAHANAYPSQSTNYGDLLKTTNKRWLYNNDIRRAS</sequence>
<evidence type="ECO:0000313" key="2">
    <source>
        <dbReference type="Proteomes" id="UP000807469"/>
    </source>
</evidence>
<keyword evidence="2" id="KW-1185">Reference proteome</keyword>
<dbReference type="AlphaFoldDB" id="A0A9P5ZCI1"/>
<protein>
    <submittedName>
        <fullName evidence="1">Uncharacterized protein</fullName>
    </submittedName>
</protein>
<name>A0A9P5ZCI1_9AGAR</name>
<proteinExistence type="predicted"/>
<gene>
    <name evidence="1" type="ORF">BDN70DRAFT_592170</name>
</gene>
<reference evidence="1" key="1">
    <citation type="submission" date="2020-11" db="EMBL/GenBank/DDBJ databases">
        <authorList>
            <consortium name="DOE Joint Genome Institute"/>
            <person name="Ahrendt S."/>
            <person name="Riley R."/>
            <person name="Andreopoulos W."/>
            <person name="Labutti K."/>
            <person name="Pangilinan J."/>
            <person name="Ruiz-Duenas F.J."/>
            <person name="Barrasa J.M."/>
            <person name="Sanchez-Garcia M."/>
            <person name="Camarero S."/>
            <person name="Miyauchi S."/>
            <person name="Serrano A."/>
            <person name="Linde D."/>
            <person name="Babiker R."/>
            <person name="Drula E."/>
            <person name="Ayuso-Fernandez I."/>
            <person name="Pacheco R."/>
            <person name="Padilla G."/>
            <person name="Ferreira P."/>
            <person name="Barriuso J."/>
            <person name="Kellner H."/>
            <person name="Castanera R."/>
            <person name="Alfaro M."/>
            <person name="Ramirez L."/>
            <person name="Pisabarro A.G."/>
            <person name="Kuo A."/>
            <person name="Tritt A."/>
            <person name="Lipzen A."/>
            <person name="He G."/>
            <person name="Yan M."/>
            <person name="Ng V."/>
            <person name="Cullen D."/>
            <person name="Martin F."/>
            <person name="Rosso M.-N."/>
            <person name="Henrissat B."/>
            <person name="Hibbett D."/>
            <person name="Martinez A.T."/>
            <person name="Grigoriev I.V."/>
        </authorList>
    </citation>
    <scope>NUCLEOTIDE SEQUENCE</scope>
    <source>
        <strain evidence="1">CIRM-BRFM 674</strain>
    </source>
</reference>
<dbReference type="Proteomes" id="UP000807469">
    <property type="component" value="Unassembled WGS sequence"/>
</dbReference>
<accession>A0A9P5ZCI1</accession>
<comment type="caution">
    <text evidence="1">The sequence shown here is derived from an EMBL/GenBank/DDBJ whole genome shotgun (WGS) entry which is preliminary data.</text>
</comment>
<dbReference type="EMBL" id="MU155135">
    <property type="protein sequence ID" value="KAF9485553.1"/>
    <property type="molecule type" value="Genomic_DNA"/>
</dbReference>
<evidence type="ECO:0000313" key="1">
    <source>
        <dbReference type="EMBL" id="KAF9485553.1"/>
    </source>
</evidence>